<dbReference type="EMBL" id="JAGGNH010000006">
    <property type="protein sequence ID" value="KAJ0969259.1"/>
    <property type="molecule type" value="Genomic_DNA"/>
</dbReference>
<keyword evidence="8 9" id="KW-0927">Auxin signaling pathway</keyword>
<dbReference type="InterPro" id="IPR044835">
    <property type="entry name" value="ARF_plant"/>
</dbReference>
<protein>
    <recommendedName>
        <fullName evidence="9">Auxin response factor</fullName>
    </recommendedName>
</protein>
<dbReference type="InterPro" id="IPR015300">
    <property type="entry name" value="DNA-bd_pseudobarrel_sf"/>
</dbReference>
<evidence type="ECO:0000256" key="5">
    <source>
        <dbReference type="ARBA" id="ARBA00023125"/>
    </source>
</evidence>
<keyword evidence="14" id="KW-1185">Reference proteome</keyword>
<evidence type="ECO:0000256" key="10">
    <source>
        <dbReference type="SAM" id="MobiDB-lite"/>
    </source>
</evidence>
<feature type="region of interest" description="Disordered" evidence="10">
    <location>
        <begin position="612"/>
        <end position="635"/>
    </location>
</feature>
<dbReference type="PROSITE" id="PS51745">
    <property type="entry name" value="PB1"/>
    <property type="match status" value="1"/>
</dbReference>
<dbReference type="InterPro" id="IPR003340">
    <property type="entry name" value="B3_DNA-bd"/>
</dbReference>
<dbReference type="CDD" id="cd10017">
    <property type="entry name" value="B3_DNA"/>
    <property type="match status" value="1"/>
</dbReference>
<evidence type="ECO:0000256" key="4">
    <source>
        <dbReference type="ARBA" id="ARBA00023015"/>
    </source>
</evidence>
<dbReference type="Gene3D" id="3.10.20.90">
    <property type="entry name" value="Phosphatidylinositol 3-kinase Catalytic Subunit, Chain A, domain 1"/>
    <property type="match status" value="1"/>
</dbReference>
<dbReference type="GO" id="GO:0005634">
    <property type="term" value="C:nucleus"/>
    <property type="evidence" value="ECO:0007669"/>
    <property type="project" value="UniProtKB-SubCell"/>
</dbReference>
<dbReference type="GO" id="GO:0009734">
    <property type="term" value="P:auxin-activated signaling pathway"/>
    <property type="evidence" value="ECO:0007669"/>
    <property type="project" value="UniProtKB-KW"/>
</dbReference>
<feature type="domain" description="TF-B3" evidence="11">
    <location>
        <begin position="158"/>
        <end position="260"/>
    </location>
</feature>
<comment type="subcellular location">
    <subcellularLocation>
        <location evidence="2 9">Nucleus</location>
    </subcellularLocation>
</comment>
<dbReference type="InterPro" id="IPR053793">
    <property type="entry name" value="PB1-like"/>
</dbReference>
<sequence length="839" mass="93148">MASTEASARVNGGNGRGESLSSSCSLAEGGGYEHGRGFGAGMVAGKESEDALYRELWHACAGPLVTVPRVGERVFYFPQGHIEQVEASTNQVAGQQMRIYDLPSKILCRVINVELKAEQDTDEVFAQVTLLPESQQDENAVEKESLPPPPPRPYVHSFCKTLTASDTSTHGGFSVLRRHADECLPPLDMGRQPPSQELVAKDLHGIEWRFRHIFRGQPRRHLLQSGWSVFVSSKRLLAGDAFIFLRGDNGELRVGVRRAMRQQSNVPSSVISSHSMHLGVLATAWHAVSTGTMFTVYYKPRTSPSEFIVSYDQYMESVKNNYAIGTRFKMRFEGEEAPERRFTGTIISIEDVDSSRWPASKWRCLKVQWDENSSVPRPDRVSPWKIEPAVSSVNPLPVARPKRPRPHSIPCSSDSSVHIRAGTSKVSADPPQAHGIPRVLQGQEVMTLRSNFTDSNDSEVVQTPIMWPSSYNEEKNDIASAQKRLGSENWMPMPRHEPSFTDILSFETPAGDSNGGLFLDQATNEINSSRKCFKNQEGKFNFLPGSWSTMPSNSYIPMNESSLRISAQTCGAPYHNPGYTRYGGLGCHPTSQAPGVEQNQPHWLAHLLPNSKTESASHPRSVGPQPHQESATTKASSGNCMLFGFHLNSTPAVSDQALPQMNAIHELECHARHDVLDHSHPLEAEACSLPSKGSKSLDSSRTGSEQDLHLLTKDIQSKPHGGSMRSCTKVHKQGIALGRSVDLTKFNGYNELLAELDQMFEFEGELMASNKKWLVVYTDNEGDMMLVGDDPWQEFCSMVRKMFIYTREEVQKMNPGTLNQRVEENLAVKEGETAENENN</sequence>
<dbReference type="PROSITE" id="PS50863">
    <property type="entry name" value="B3"/>
    <property type="match status" value="1"/>
</dbReference>
<evidence type="ECO:0000313" key="14">
    <source>
        <dbReference type="Proteomes" id="UP001085076"/>
    </source>
</evidence>
<comment type="function">
    <text evidence="1 9">Auxin response factors (ARFs) are transcriptional factors that bind specifically to the DNA sequence 5'-TGTCTC-3' found in the auxin-responsive promoter elements (AuxREs).</text>
</comment>
<comment type="similarity">
    <text evidence="3 9">Belongs to the ARF family.</text>
</comment>
<evidence type="ECO:0000313" key="13">
    <source>
        <dbReference type="EMBL" id="KAJ0969259.1"/>
    </source>
</evidence>
<dbReference type="OrthoDB" id="1912783at2759"/>
<comment type="subunit">
    <text evidence="9">Homodimers and heterodimers.</text>
</comment>
<proteinExistence type="inferred from homology"/>
<dbReference type="FunFam" id="3.10.20.90:FF:000047">
    <property type="entry name" value="Auxin response factor"/>
    <property type="match status" value="1"/>
</dbReference>
<dbReference type="SUPFAM" id="SSF101936">
    <property type="entry name" value="DNA-binding pseudobarrel domain"/>
    <property type="match status" value="1"/>
</dbReference>
<evidence type="ECO:0000256" key="7">
    <source>
        <dbReference type="ARBA" id="ARBA00023242"/>
    </source>
</evidence>
<feature type="region of interest" description="Disordered" evidence="10">
    <location>
        <begin position="395"/>
        <end position="435"/>
    </location>
</feature>
<dbReference type="FunFam" id="2.30.30.1040:FF:000001">
    <property type="entry name" value="Auxin response factor"/>
    <property type="match status" value="1"/>
</dbReference>
<dbReference type="PANTHER" id="PTHR31384">
    <property type="entry name" value="AUXIN RESPONSE FACTOR 4-RELATED"/>
    <property type="match status" value="1"/>
</dbReference>
<dbReference type="Proteomes" id="UP001085076">
    <property type="component" value="Miscellaneous, Linkage group lg06"/>
</dbReference>
<feature type="region of interest" description="Disordered" evidence="10">
    <location>
        <begin position="1"/>
        <end position="22"/>
    </location>
</feature>
<evidence type="ECO:0000256" key="2">
    <source>
        <dbReference type="ARBA" id="ARBA00004123"/>
    </source>
</evidence>
<dbReference type="FunFam" id="2.40.330.10:FF:000001">
    <property type="entry name" value="Auxin response factor"/>
    <property type="match status" value="1"/>
</dbReference>
<reference evidence="13" key="2">
    <citation type="journal article" date="2022" name="Hortic Res">
        <title>The genome of Dioscorea zingiberensis sheds light on the biosynthesis, origin and evolution of the medicinally important diosgenin saponins.</title>
        <authorList>
            <person name="Li Y."/>
            <person name="Tan C."/>
            <person name="Li Z."/>
            <person name="Guo J."/>
            <person name="Li S."/>
            <person name="Chen X."/>
            <person name="Wang C."/>
            <person name="Dai X."/>
            <person name="Yang H."/>
            <person name="Song W."/>
            <person name="Hou L."/>
            <person name="Xu J."/>
            <person name="Tong Z."/>
            <person name="Xu A."/>
            <person name="Yuan X."/>
            <person name="Wang W."/>
            <person name="Yang Q."/>
            <person name="Chen L."/>
            <person name="Sun Z."/>
            <person name="Wang K."/>
            <person name="Pan B."/>
            <person name="Chen J."/>
            <person name="Bao Y."/>
            <person name="Liu F."/>
            <person name="Qi X."/>
            <person name="Gang D.R."/>
            <person name="Wen J."/>
            <person name="Li J."/>
        </authorList>
    </citation>
    <scope>NUCLEOTIDE SEQUENCE</scope>
    <source>
        <strain evidence="13">Dzin_1.0</strain>
    </source>
</reference>
<feature type="compositionally biased region" description="Basic and acidic residues" evidence="10">
    <location>
        <begin position="821"/>
        <end position="832"/>
    </location>
</feature>
<evidence type="ECO:0000256" key="1">
    <source>
        <dbReference type="ARBA" id="ARBA00003182"/>
    </source>
</evidence>
<reference evidence="13" key="1">
    <citation type="submission" date="2021-03" db="EMBL/GenBank/DDBJ databases">
        <authorList>
            <person name="Li Z."/>
            <person name="Yang C."/>
        </authorList>
    </citation>
    <scope>NUCLEOTIDE SEQUENCE</scope>
    <source>
        <strain evidence="13">Dzin_1.0</strain>
        <tissue evidence="13">Leaf</tissue>
    </source>
</reference>
<keyword evidence="7 9" id="KW-0539">Nucleus</keyword>
<dbReference type="Pfam" id="PF02362">
    <property type="entry name" value="B3"/>
    <property type="match status" value="1"/>
</dbReference>
<dbReference type="GO" id="GO:0003677">
    <property type="term" value="F:DNA binding"/>
    <property type="evidence" value="ECO:0007669"/>
    <property type="project" value="UniProtKB-KW"/>
</dbReference>
<dbReference type="Gene3D" id="2.40.330.10">
    <property type="entry name" value="DNA-binding pseudobarrel domain"/>
    <property type="match status" value="1"/>
</dbReference>
<dbReference type="InterPro" id="IPR010525">
    <property type="entry name" value="ARF_dom"/>
</dbReference>
<keyword evidence="6 9" id="KW-0804">Transcription</keyword>
<evidence type="ECO:0000259" key="11">
    <source>
        <dbReference type="PROSITE" id="PS50863"/>
    </source>
</evidence>
<dbReference type="Pfam" id="PF06507">
    <property type="entry name" value="ARF_AD"/>
    <property type="match status" value="1"/>
</dbReference>
<evidence type="ECO:0000256" key="3">
    <source>
        <dbReference type="ARBA" id="ARBA00007853"/>
    </source>
</evidence>
<evidence type="ECO:0000256" key="8">
    <source>
        <dbReference type="ARBA" id="ARBA00023294"/>
    </source>
</evidence>
<dbReference type="AlphaFoldDB" id="A0A9D5HAC4"/>
<evidence type="ECO:0000256" key="9">
    <source>
        <dbReference type="RuleBase" id="RU004561"/>
    </source>
</evidence>
<feature type="region of interest" description="Disordered" evidence="10">
    <location>
        <begin position="816"/>
        <end position="839"/>
    </location>
</feature>
<gene>
    <name evidence="13" type="ORF">J5N97_022136</name>
</gene>
<dbReference type="PANTHER" id="PTHR31384:SF79">
    <property type="entry name" value="AUXIN RESPONSE FACTOR 2"/>
    <property type="match status" value="1"/>
</dbReference>
<evidence type="ECO:0000256" key="6">
    <source>
        <dbReference type="ARBA" id="ARBA00023163"/>
    </source>
</evidence>
<dbReference type="Pfam" id="PF02309">
    <property type="entry name" value="AUX_IAA"/>
    <property type="match status" value="1"/>
</dbReference>
<name>A0A9D5HAC4_9LILI</name>
<organism evidence="13 14">
    <name type="scientific">Dioscorea zingiberensis</name>
    <dbReference type="NCBI Taxonomy" id="325984"/>
    <lineage>
        <taxon>Eukaryota</taxon>
        <taxon>Viridiplantae</taxon>
        <taxon>Streptophyta</taxon>
        <taxon>Embryophyta</taxon>
        <taxon>Tracheophyta</taxon>
        <taxon>Spermatophyta</taxon>
        <taxon>Magnoliopsida</taxon>
        <taxon>Liliopsida</taxon>
        <taxon>Dioscoreales</taxon>
        <taxon>Dioscoreaceae</taxon>
        <taxon>Dioscorea</taxon>
    </lineage>
</organism>
<keyword evidence="5 9" id="KW-0238">DNA-binding</keyword>
<evidence type="ECO:0000259" key="12">
    <source>
        <dbReference type="PROSITE" id="PS51745"/>
    </source>
</evidence>
<comment type="caution">
    <text evidence="13">The sequence shown here is derived from an EMBL/GenBank/DDBJ whole genome shotgun (WGS) entry which is preliminary data.</text>
</comment>
<dbReference type="SUPFAM" id="SSF54277">
    <property type="entry name" value="CAD &amp; PB1 domains"/>
    <property type="match status" value="1"/>
</dbReference>
<keyword evidence="4 9" id="KW-0805">Transcription regulation</keyword>
<feature type="domain" description="PB1" evidence="12">
    <location>
        <begin position="725"/>
        <end position="807"/>
    </location>
</feature>
<dbReference type="Gene3D" id="2.30.30.1040">
    <property type="match status" value="1"/>
</dbReference>
<dbReference type="InterPro" id="IPR033389">
    <property type="entry name" value="AUX/IAA_dom"/>
</dbReference>
<dbReference type="SMART" id="SM01019">
    <property type="entry name" value="B3"/>
    <property type="match status" value="1"/>
</dbReference>
<accession>A0A9D5HAC4</accession>
<dbReference type="GO" id="GO:0006355">
    <property type="term" value="P:regulation of DNA-templated transcription"/>
    <property type="evidence" value="ECO:0007669"/>
    <property type="project" value="InterPro"/>
</dbReference>